<dbReference type="PRINTS" id="PR00109">
    <property type="entry name" value="TYRKINASE"/>
</dbReference>
<evidence type="ECO:0000256" key="4">
    <source>
        <dbReference type="ARBA" id="ARBA00022527"/>
    </source>
</evidence>
<evidence type="ECO:0000256" key="5">
    <source>
        <dbReference type="ARBA" id="ARBA00022679"/>
    </source>
</evidence>
<dbReference type="InParanoid" id="A0A3N7FNX9"/>
<evidence type="ECO:0000256" key="12">
    <source>
        <dbReference type="PROSITE-ProRule" id="PRU10141"/>
    </source>
</evidence>
<comment type="catalytic activity">
    <reaction evidence="11">
        <text>L-seryl-[protein] + ATP = O-phospho-L-seryl-[protein] + ADP + H(+)</text>
        <dbReference type="Rhea" id="RHEA:17989"/>
        <dbReference type="Rhea" id="RHEA-COMP:9863"/>
        <dbReference type="Rhea" id="RHEA-COMP:11604"/>
        <dbReference type="ChEBI" id="CHEBI:15378"/>
        <dbReference type="ChEBI" id="CHEBI:29999"/>
        <dbReference type="ChEBI" id="CHEBI:30616"/>
        <dbReference type="ChEBI" id="CHEBI:83421"/>
        <dbReference type="ChEBI" id="CHEBI:456216"/>
        <dbReference type="EC" id="2.7.11.1"/>
    </reaction>
</comment>
<dbReference type="InterPro" id="IPR000719">
    <property type="entry name" value="Prot_kinase_dom"/>
</dbReference>
<dbReference type="EC" id="2.7.11.1" evidence="3"/>
<dbReference type="GO" id="GO:0004674">
    <property type="term" value="F:protein serine/threonine kinase activity"/>
    <property type="evidence" value="ECO:0000318"/>
    <property type="project" value="GO_Central"/>
</dbReference>
<dbReference type="CDD" id="cd13999">
    <property type="entry name" value="STKc_MAP3K-like"/>
    <property type="match status" value="1"/>
</dbReference>
<evidence type="ECO:0000259" key="14">
    <source>
        <dbReference type="PROSITE" id="PS50011"/>
    </source>
</evidence>
<keyword evidence="8 12" id="KW-0067">ATP-binding</keyword>
<comment type="subcellular location">
    <subcellularLocation>
        <location evidence="1">Membrane</location>
    </subcellularLocation>
</comment>
<dbReference type="SMART" id="SM00220">
    <property type="entry name" value="S_TKc"/>
    <property type="match status" value="1"/>
</dbReference>
<dbReference type="Proteomes" id="UP000006729">
    <property type="component" value="Chromosome 10"/>
</dbReference>
<keyword evidence="7" id="KW-0418">Kinase</keyword>
<evidence type="ECO:0000256" key="11">
    <source>
        <dbReference type="ARBA" id="ARBA00048679"/>
    </source>
</evidence>
<dbReference type="SMR" id="A0A3N7FNX9"/>
<keyword evidence="4" id="KW-0723">Serine/threonine-protein kinase</keyword>
<dbReference type="AlphaFoldDB" id="A0A3N7FNX9"/>
<dbReference type="OrthoDB" id="339325at2759"/>
<dbReference type="GO" id="GO:0005524">
    <property type="term" value="F:ATP binding"/>
    <property type="evidence" value="ECO:0007669"/>
    <property type="project" value="UniProtKB-UniRule"/>
</dbReference>
<organism evidence="15 16">
    <name type="scientific">Populus trichocarpa</name>
    <name type="common">Western balsam poplar</name>
    <name type="synonym">Populus balsamifera subsp. trichocarpa</name>
    <dbReference type="NCBI Taxonomy" id="3694"/>
    <lineage>
        <taxon>Eukaryota</taxon>
        <taxon>Viridiplantae</taxon>
        <taxon>Streptophyta</taxon>
        <taxon>Embryophyta</taxon>
        <taxon>Tracheophyta</taxon>
        <taxon>Spermatophyta</taxon>
        <taxon>Magnoliopsida</taxon>
        <taxon>eudicotyledons</taxon>
        <taxon>Gunneridae</taxon>
        <taxon>Pentapetalae</taxon>
        <taxon>rosids</taxon>
        <taxon>fabids</taxon>
        <taxon>Malpighiales</taxon>
        <taxon>Salicaceae</taxon>
        <taxon>Saliceae</taxon>
        <taxon>Populus</taxon>
    </lineage>
</organism>
<dbReference type="PANTHER" id="PTHR44329:SF204">
    <property type="entry name" value="PROTEIN KINASE DOMAIN-CONTAINING PROTEIN"/>
    <property type="match status" value="1"/>
</dbReference>
<dbReference type="PANTHER" id="PTHR44329">
    <property type="entry name" value="SERINE/THREONINE-PROTEIN KINASE TNNI3K-RELATED"/>
    <property type="match status" value="1"/>
</dbReference>
<evidence type="ECO:0000256" key="9">
    <source>
        <dbReference type="ARBA" id="ARBA00023136"/>
    </source>
</evidence>
<comment type="similarity">
    <text evidence="2">Belongs to the protein kinase superfamily. TKL Ser/Thr protein kinase family. RAF subfamily.</text>
</comment>
<keyword evidence="16" id="KW-1185">Reference proteome</keyword>
<proteinExistence type="inferred from homology"/>
<accession>A0A3N7FNX9</accession>
<keyword evidence="5" id="KW-0808">Transferase</keyword>
<dbReference type="FunFam" id="1.10.510.10:FF:000476">
    <property type="entry name" value="PAS domain-containing protein tyrosine kinase family protein"/>
    <property type="match status" value="1"/>
</dbReference>
<evidence type="ECO:0000256" key="2">
    <source>
        <dbReference type="ARBA" id="ARBA00010507"/>
    </source>
</evidence>
<dbReference type="SUPFAM" id="SSF56112">
    <property type="entry name" value="Protein kinase-like (PK-like)"/>
    <property type="match status" value="1"/>
</dbReference>
<evidence type="ECO:0000256" key="10">
    <source>
        <dbReference type="ARBA" id="ARBA00047899"/>
    </source>
</evidence>
<dbReference type="Gramene" id="Potri.010G234700.4.v4.1">
    <property type="protein sequence ID" value="Potri.010G234700.4.v4.1"/>
    <property type="gene ID" value="Potri.010G234700.v4.1"/>
</dbReference>
<dbReference type="InterPro" id="IPR055164">
    <property type="entry name" value="EDR1/CTR1/ARMC3-like_pept-like"/>
</dbReference>
<dbReference type="InterPro" id="IPR017441">
    <property type="entry name" value="Protein_kinase_ATP_BS"/>
</dbReference>
<dbReference type="GO" id="GO:0016020">
    <property type="term" value="C:membrane"/>
    <property type="evidence" value="ECO:0007669"/>
    <property type="project" value="UniProtKB-SubCell"/>
</dbReference>
<feature type="binding site" evidence="12">
    <location>
        <position position="502"/>
    </location>
    <ligand>
        <name>ATP</name>
        <dbReference type="ChEBI" id="CHEBI:30616"/>
    </ligand>
</feature>
<dbReference type="Gene3D" id="3.30.200.20">
    <property type="entry name" value="Phosphorylase Kinase, domain 1"/>
    <property type="match status" value="1"/>
</dbReference>
<evidence type="ECO:0000256" key="7">
    <source>
        <dbReference type="ARBA" id="ARBA00022777"/>
    </source>
</evidence>
<evidence type="ECO:0000256" key="6">
    <source>
        <dbReference type="ARBA" id="ARBA00022741"/>
    </source>
</evidence>
<dbReference type="Pfam" id="PF14381">
    <property type="entry name" value="EDR1_CTR1_ARMC3_pept"/>
    <property type="match status" value="1"/>
</dbReference>
<dbReference type="PROSITE" id="PS50011">
    <property type="entry name" value="PROTEIN_KINASE_DOM"/>
    <property type="match status" value="1"/>
</dbReference>
<keyword evidence="9 13" id="KW-0472">Membrane</keyword>
<dbReference type="InterPro" id="IPR011009">
    <property type="entry name" value="Kinase-like_dom_sf"/>
</dbReference>
<dbReference type="OMA" id="SHRFWIR"/>
<feature type="transmembrane region" description="Helical" evidence="13">
    <location>
        <begin position="215"/>
        <end position="236"/>
    </location>
</feature>
<dbReference type="PROSITE" id="PS00107">
    <property type="entry name" value="PROTEIN_KINASE_ATP"/>
    <property type="match status" value="1"/>
</dbReference>
<evidence type="ECO:0000256" key="8">
    <source>
        <dbReference type="ARBA" id="ARBA00022840"/>
    </source>
</evidence>
<reference evidence="15 16" key="1">
    <citation type="journal article" date="2006" name="Science">
        <title>The genome of black cottonwood, Populus trichocarpa (Torr. &amp; Gray).</title>
        <authorList>
            <person name="Tuskan G.A."/>
            <person name="Difazio S."/>
            <person name="Jansson S."/>
            <person name="Bohlmann J."/>
            <person name="Grigoriev I."/>
            <person name="Hellsten U."/>
            <person name="Putnam N."/>
            <person name="Ralph S."/>
            <person name="Rombauts S."/>
            <person name="Salamov A."/>
            <person name="Schein J."/>
            <person name="Sterck L."/>
            <person name="Aerts A."/>
            <person name="Bhalerao R.R."/>
            <person name="Bhalerao R.P."/>
            <person name="Blaudez D."/>
            <person name="Boerjan W."/>
            <person name="Brun A."/>
            <person name="Brunner A."/>
            <person name="Busov V."/>
            <person name="Campbell M."/>
            <person name="Carlson J."/>
            <person name="Chalot M."/>
            <person name="Chapman J."/>
            <person name="Chen G.L."/>
            <person name="Cooper D."/>
            <person name="Coutinho P.M."/>
            <person name="Couturier J."/>
            <person name="Covert S."/>
            <person name="Cronk Q."/>
            <person name="Cunningham R."/>
            <person name="Davis J."/>
            <person name="Degroeve S."/>
            <person name="Dejardin A."/>
            <person name="Depamphilis C."/>
            <person name="Detter J."/>
            <person name="Dirks B."/>
            <person name="Dubchak I."/>
            <person name="Duplessis S."/>
            <person name="Ehlting J."/>
            <person name="Ellis B."/>
            <person name="Gendler K."/>
            <person name="Goodstein D."/>
            <person name="Gribskov M."/>
            <person name="Grimwood J."/>
            <person name="Groover A."/>
            <person name="Gunter L."/>
            <person name="Hamberger B."/>
            <person name="Heinze B."/>
            <person name="Helariutta Y."/>
            <person name="Henrissat B."/>
            <person name="Holligan D."/>
            <person name="Holt R."/>
            <person name="Huang W."/>
            <person name="Islam-Faridi N."/>
            <person name="Jones S."/>
            <person name="Jones-Rhoades M."/>
            <person name="Jorgensen R."/>
            <person name="Joshi C."/>
            <person name="Kangasjarvi J."/>
            <person name="Karlsson J."/>
            <person name="Kelleher C."/>
            <person name="Kirkpatrick R."/>
            <person name="Kirst M."/>
            <person name="Kohler A."/>
            <person name="Kalluri U."/>
            <person name="Larimer F."/>
            <person name="Leebens-Mack J."/>
            <person name="Leple J.C."/>
            <person name="Locascio P."/>
            <person name="Lou Y."/>
            <person name="Lucas S."/>
            <person name="Martin F."/>
            <person name="Montanini B."/>
            <person name="Napoli C."/>
            <person name="Nelson D.R."/>
            <person name="Nelson C."/>
            <person name="Nieminen K."/>
            <person name="Nilsson O."/>
            <person name="Pereda V."/>
            <person name="Peter G."/>
            <person name="Philippe R."/>
            <person name="Pilate G."/>
            <person name="Poliakov A."/>
            <person name="Razumovskaya J."/>
            <person name="Richardson P."/>
            <person name="Rinaldi C."/>
            <person name="Ritland K."/>
            <person name="Rouze P."/>
            <person name="Ryaboy D."/>
            <person name="Schmutz J."/>
            <person name="Schrader J."/>
            <person name="Segerman B."/>
            <person name="Shin H."/>
            <person name="Siddiqui A."/>
            <person name="Sterky F."/>
            <person name="Terry A."/>
            <person name="Tsai C.J."/>
            <person name="Uberbacher E."/>
            <person name="Unneberg P."/>
            <person name="Vahala J."/>
            <person name="Wall K."/>
            <person name="Wessler S."/>
            <person name="Yang G."/>
            <person name="Yin T."/>
            <person name="Douglas C."/>
            <person name="Marra M."/>
            <person name="Sandberg G."/>
            <person name="Van de Peer Y."/>
            <person name="Rokhsar D."/>
        </authorList>
    </citation>
    <scope>NUCLEOTIDE SEQUENCE [LARGE SCALE GENOMIC DNA]</scope>
    <source>
        <strain evidence="16">cv. Nisqually</strain>
    </source>
</reference>
<evidence type="ECO:0000313" key="16">
    <source>
        <dbReference type="Proteomes" id="UP000006729"/>
    </source>
</evidence>
<feature type="domain" description="Protein kinase" evidence="14">
    <location>
        <begin position="475"/>
        <end position="733"/>
    </location>
</feature>
<dbReference type="InterPro" id="IPR008271">
    <property type="entry name" value="Ser/Thr_kinase_AS"/>
</dbReference>
<dbReference type="Gene3D" id="1.10.510.10">
    <property type="entry name" value="Transferase(Phosphotransferase) domain 1"/>
    <property type="match status" value="1"/>
</dbReference>
<dbReference type="InterPro" id="IPR051681">
    <property type="entry name" value="Ser/Thr_Kinases-Pseudokinases"/>
</dbReference>
<protein>
    <recommendedName>
        <fullName evidence="3">non-specific serine/threonine protein kinase</fullName>
        <ecNumber evidence="3">2.7.11.1</ecNumber>
    </recommendedName>
</protein>
<dbReference type="GO" id="GO:0007165">
    <property type="term" value="P:signal transduction"/>
    <property type="evidence" value="ECO:0000318"/>
    <property type="project" value="GO_Central"/>
</dbReference>
<comment type="catalytic activity">
    <reaction evidence="10">
        <text>L-threonyl-[protein] + ATP = O-phospho-L-threonyl-[protein] + ADP + H(+)</text>
        <dbReference type="Rhea" id="RHEA:46608"/>
        <dbReference type="Rhea" id="RHEA-COMP:11060"/>
        <dbReference type="Rhea" id="RHEA-COMP:11605"/>
        <dbReference type="ChEBI" id="CHEBI:15378"/>
        <dbReference type="ChEBI" id="CHEBI:30013"/>
        <dbReference type="ChEBI" id="CHEBI:30616"/>
        <dbReference type="ChEBI" id="CHEBI:61977"/>
        <dbReference type="ChEBI" id="CHEBI:456216"/>
        <dbReference type="EC" id="2.7.11.1"/>
    </reaction>
</comment>
<evidence type="ECO:0000313" key="15">
    <source>
        <dbReference type="EMBL" id="RQO97146.1"/>
    </source>
</evidence>
<name>A0A3N7FNX9_POPTR</name>
<dbReference type="FunFam" id="3.30.200.20:FF:000060">
    <property type="entry name" value="Serine/threonine-protein kinase isoform 1"/>
    <property type="match status" value="1"/>
</dbReference>
<keyword evidence="13" id="KW-0812">Transmembrane</keyword>
<evidence type="ECO:0000256" key="13">
    <source>
        <dbReference type="SAM" id="Phobius"/>
    </source>
</evidence>
<sequence>MEESGSWCEEATIKSWAKRTEESYQLQLALALRLSSQAASANDPSFLDWNSSDSNRGVSSFSDSPESLSHRFWIRASLILLILSEFTSRKISTIEVNGCLSYNDRIPDGFYVMHGLDPYTWSISADSRVPSFESLKAVNDLSIEVVLVDRLRDPGLKELHNRVIGLWSGSNTTKDVVEQLANLVCNRMGGVVFNEDDDTFAKCWKECTEVMKRRLGSVVILVGSLTIGLCVHRALLFKVLADSINLPCRIVNGCKYCRKDVVSSCLVQVGDDREYFVDLLGKPGALSQPDSSLNCTSSILVSSPLSHPRFKSIQTTEDFRTMAAKLYFLDCQPLNLVFDNPSSGTTIHEDDRFISRLGKDMKNLPPTSINKHEASLSPLHQGVAQNIMHDMDLQAPNSYNPFLNVVKTKNFVEGPNVPSSILPVKKKHTDPVISNPKPVATNNLLFMEINQTILSKSNNQLHLEEEDFDVPWSELLLKKKIGSGSFGTVYHADWRGSDVAVKILEEQEFHAERFEEFLSEVSIMKRLRHPNIVLFMGAVTQPPNLSIVMEYLSRGSLHKLLHLPDAALILNERRRLNMANDVAKGMNYLHQFRPPIIHRDLKSLNLLVDSAYKVKICDFGLSRSKAKTYISSTNAAGTPEWMAPEVLRNEQSNEKSDVYSFGVVLWELMTLQHPWRNLKQAQIIAAVGFMGGRLEIPSNVNPSVAALIKVCLDSEPSKRPSFSYIMKTLQELINDSISQPVAPRVIR</sequence>
<keyword evidence="6 12" id="KW-0547">Nucleotide-binding</keyword>
<dbReference type="EMBL" id="CM009299">
    <property type="protein sequence ID" value="RQO97146.1"/>
    <property type="molecule type" value="Genomic_DNA"/>
</dbReference>
<dbReference type="PROSITE" id="PS00108">
    <property type="entry name" value="PROTEIN_KINASE_ST"/>
    <property type="match status" value="1"/>
</dbReference>
<dbReference type="InterPro" id="IPR001245">
    <property type="entry name" value="Ser-Thr/Tyr_kinase_cat_dom"/>
</dbReference>
<evidence type="ECO:0000256" key="3">
    <source>
        <dbReference type="ARBA" id="ARBA00012513"/>
    </source>
</evidence>
<dbReference type="STRING" id="3694.A0A3N7FNX9"/>
<evidence type="ECO:0000256" key="1">
    <source>
        <dbReference type="ARBA" id="ARBA00004370"/>
    </source>
</evidence>
<keyword evidence="13" id="KW-1133">Transmembrane helix</keyword>
<dbReference type="Pfam" id="PF07714">
    <property type="entry name" value="PK_Tyr_Ser-Thr"/>
    <property type="match status" value="1"/>
</dbReference>
<gene>
    <name evidence="15" type="ORF">POPTR_010G234700</name>
</gene>